<name>Q2FMD3_METHJ</name>
<dbReference type="EnsemblBacteria" id="ABD41367">
    <property type="protein sequence ID" value="ABD41367"/>
    <property type="gene ID" value="Mhun_1636"/>
</dbReference>
<dbReference type="RefSeq" id="WP_011448632.1">
    <property type="nucleotide sequence ID" value="NC_007796.1"/>
</dbReference>
<dbReference type="STRING" id="323259.Mhun_1636"/>
<dbReference type="HOGENOM" id="CLU_2597734_0_0_2"/>
<sequence length="79" mass="8864">MQNTYDTIRILEPVVLAGREIYPVVKVHSWIGKQGGMILGTPCALLIREDEAWFFVSVDDTVPDITSLFSLNTPATQER</sequence>
<dbReference type="InParanoid" id="Q2FMD3"/>
<proteinExistence type="predicted"/>
<organism evidence="1 2">
    <name type="scientific">Methanospirillum hungatei JF-1 (strain ATCC 27890 / DSM 864 / NBRC 100397 / JF-1)</name>
    <dbReference type="NCBI Taxonomy" id="323259"/>
    <lineage>
        <taxon>Archaea</taxon>
        <taxon>Methanobacteriati</taxon>
        <taxon>Methanobacteriota</taxon>
        <taxon>Stenosarchaea group</taxon>
        <taxon>Methanomicrobia</taxon>
        <taxon>Methanomicrobiales</taxon>
        <taxon>Methanospirillaceae</taxon>
        <taxon>Methanospirillum</taxon>
    </lineage>
</organism>
<protein>
    <submittedName>
        <fullName evidence="1">Uncharacterized protein</fullName>
    </submittedName>
</protein>
<gene>
    <name evidence="1" type="ordered locus">Mhun_1636</name>
</gene>
<dbReference type="Proteomes" id="UP000001941">
    <property type="component" value="Chromosome"/>
</dbReference>
<evidence type="ECO:0000313" key="1">
    <source>
        <dbReference type="EMBL" id="ABD41367.1"/>
    </source>
</evidence>
<dbReference type="OrthoDB" id="117921at2157"/>
<keyword evidence="2" id="KW-1185">Reference proteome</keyword>
<accession>Q2FMD3</accession>
<dbReference type="GeneID" id="3924378"/>
<evidence type="ECO:0000313" key="2">
    <source>
        <dbReference type="Proteomes" id="UP000001941"/>
    </source>
</evidence>
<dbReference type="AlphaFoldDB" id="Q2FMD3"/>
<dbReference type="KEGG" id="mhu:Mhun_1636"/>
<reference evidence="2" key="1">
    <citation type="journal article" date="2016" name="Stand. Genomic Sci.">
        <title>Complete genome sequence of Methanospirillum hungatei type strain JF1.</title>
        <authorList>
            <person name="Gunsalus R.P."/>
            <person name="Cook L.E."/>
            <person name="Crable B."/>
            <person name="Rohlin L."/>
            <person name="McDonald E."/>
            <person name="Mouttaki H."/>
            <person name="Sieber J.R."/>
            <person name="Poweleit N."/>
            <person name="Zhou H."/>
            <person name="Lapidus A.L."/>
            <person name="Daligault H.E."/>
            <person name="Land M."/>
            <person name="Gilna P."/>
            <person name="Ivanova N."/>
            <person name="Kyrpides N."/>
            <person name="Culley D.E."/>
            <person name="McInerney M.J."/>
        </authorList>
    </citation>
    <scope>NUCLEOTIDE SEQUENCE [LARGE SCALE GENOMIC DNA]</scope>
    <source>
        <strain evidence="2">ATCC 27890 / DSM 864 / NBRC 100397 / JF-1</strain>
    </source>
</reference>
<dbReference type="EMBL" id="CP000254">
    <property type="protein sequence ID" value="ABD41367.1"/>
    <property type="molecule type" value="Genomic_DNA"/>
</dbReference>